<keyword evidence="6" id="KW-0863">Zinc-finger</keyword>
<dbReference type="Gene3D" id="1.20.120.1750">
    <property type="match status" value="1"/>
</dbReference>
<dbReference type="Pfam" id="PF01485">
    <property type="entry name" value="IBR"/>
    <property type="match status" value="1"/>
</dbReference>
<feature type="region of interest" description="Disordered" evidence="9">
    <location>
        <begin position="142"/>
        <end position="185"/>
    </location>
</feature>
<evidence type="ECO:0000256" key="4">
    <source>
        <dbReference type="ARBA" id="ARBA00022723"/>
    </source>
</evidence>
<evidence type="ECO:0000256" key="6">
    <source>
        <dbReference type="ARBA" id="ARBA00022771"/>
    </source>
</evidence>
<dbReference type="SUPFAM" id="SSF57850">
    <property type="entry name" value="RING/U-box"/>
    <property type="match status" value="1"/>
</dbReference>
<dbReference type="EC" id="2.3.2.31" evidence="2"/>
<reference evidence="11 12" key="1">
    <citation type="submission" date="2024-02" db="EMBL/GenBank/DDBJ databases">
        <title>De novo assembly and annotation of 12 fungi associated with fruit tree decline syndrome in Ontario, Canada.</title>
        <authorList>
            <person name="Sulman M."/>
            <person name="Ellouze W."/>
            <person name="Ilyukhin E."/>
        </authorList>
    </citation>
    <scope>NUCLEOTIDE SEQUENCE [LARGE SCALE GENOMIC DNA]</scope>
    <source>
        <strain evidence="11 12">FDS-637</strain>
    </source>
</reference>
<dbReference type="PROSITE" id="PS51873">
    <property type="entry name" value="TRIAD"/>
    <property type="match status" value="1"/>
</dbReference>
<keyword evidence="8" id="KW-0862">Zinc</keyword>
<evidence type="ECO:0000313" key="11">
    <source>
        <dbReference type="EMBL" id="KAL0260588.1"/>
    </source>
</evidence>
<evidence type="ECO:0000256" key="5">
    <source>
        <dbReference type="ARBA" id="ARBA00022737"/>
    </source>
</evidence>
<dbReference type="InterPro" id="IPR044066">
    <property type="entry name" value="TRIAD_supradom"/>
</dbReference>
<comment type="caution">
    <text evidence="11">The sequence shown here is derived from an EMBL/GenBank/DDBJ whole genome shotgun (WGS) entry which is preliminary data.</text>
</comment>
<keyword evidence="3" id="KW-0808">Transferase</keyword>
<evidence type="ECO:0000313" key="12">
    <source>
        <dbReference type="Proteomes" id="UP001430584"/>
    </source>
</evidence>
<keyword evidence="4" id="KW-0479">Metal-binding</keyword>
<keyword evidence="7" id="KW-0833">Ubl conjugation pathway</keyword>
<sequence>MTAMETDDETTALILRLLSEDLAVLLAGVACKDNGNNEVANDLAYAHRLYEQEIEAQEMILSDRRMGKSIQQAVQTDGHIIDVAKVEEDTATRDHNLARALEGLPPRPNATAPAATVPKAPAAVATEECLTAALSHSANGRFGYPSADNDEDGYTATAGESSTQRSICNKGKGAATTSADDNSRPTHRTCIACCSSHAFFDIATLPGCRHDYCRDCLDQLFRLSLTDESIFPPRCCRKPIPFEDVRMLLSADTARDFERKKPELETPDRTYCCQPLCSTWIPPAAITQGGKVGTCPSCATRTCAVCKAEAHDGEDCPEDETTKSLLSTVEENKWQRCYSCKRFVELNTGCYHITYVTPRSF</sequence>
<proteinExistence type="predicted"/>
<dbReference type="InterPro" id="IPR002867">
    <property type="entry name" value="IBR_dom"/>
</dbReference>
<dbReference type="PROSITE" id="PS00518">
    <property type="entry name" value="ZF_RING_1"/>
    <property type="match status" value="1"/>
</dbReference>
<evidence type="ECO:0000256" key="8">
    <source>
        <dbReference type="ARBA" id="ARBA00022833"/>
    </source>
</evidence>
<dbReference type="Proteomes" id="UP001430584">
    <property type="component" value="Unassembled WGS sequence"/>
</dbReference>
<evidence type="ECO:0000256" key="7">
    <source>
        <dbReference type="ARBA" id="ARBA00022786"/>
    </source>
</evidence>
<feature type="compositionally biased region" description="Polar residues" evidence="9">
    <location>
        <begin position="158"/>
        <end position="167"/>
    </location>
</feature>
<keyword evidence="5" id="KW-0677">Repeat</keyword>
<evidence type="ECO:0000256" key="1">
    <source>
        <dbReference type="ARBA" id="ARBA00001798"/>
    </source>
</evidence>
<dbReference type="RefSeq" id="XP_066633617.1">
    <property type="nucleotide sequence ID" value="XM_066775736.1"/>
</dbReference>
<keyword evidence="12" id="KW-1185">Reference proteome</keyword>
<evidence type="ECO:0000256" key="9">
    <source>
        <dbReference type="SAM" id="MobiDB-lite"/>
    </source>
</evidence>
<dbReference type="InterPro" id="IPR017907">
    <property type="entry name" value="Znf_RING_CS"/>
</dbReference>
<evidence type="ECO:0000256" key="3">
    <source>
        <dbReference type="ARBA" id="ARBA00022679"/>
    </source>
</evidence>
<evidence type="ECO:0000259" key="10">
    <source>
        <dbReference type="PROSITE" id="PS51873"/>
    </source>
</evidence>
<accession>A0ABR3CIX6</accession>
<dbReference type="InterPro" id="IPR013083">
    <property type="entry name" value="Znf_RING/FYVE/PHD"/>
</dbReference>
<gene>
    <name evidence="11" type="ORF">SLS55_004278</name>
</gene>
<name>A0ABR3CIX6_9PEZI</name>
<dbReference type="EMBL" id="JAJVCZ030000004">
    <property type="protein sequence ID" value="KAL0260588.1"/>
    <property type="molecule type" value="Genomic_DNA"/>
</dbReference>
<dbReference type="CDD" id="cd20335">
    <property type="entry name" value="BRcat_RBR"/>
    <property type="match status" value="1"/>
</dbReference>
<evidence type="ECO:0000256" key="2">
    <source>
        <dbReference type="ARBA" id="ARBA00012251"/>
    </source>
</evidence>
<protein>
    <recommendedName>
        <fullName evidence="2">RBR-type E3 ubiquitin transferase</fullName>
        <ecNumber evidence="2">2.3.2.31</ecNumber>
    </recommendedName>
</protein>
<feature type="domain" description="RING-type" evidence="10">
    <location>
        <begin position="186"/>
        <end position="361"/>
    </location>
</feature>
<dbReference type="PANTHER" id="PTHR11685">
    <property type="entry name" value="RBR FAMILY RING FINGER AND IBR DOMAIN-CONTAINING"/>
    <property type="match status" value="1"/>
</dbReference>
<dbReference type="InterPro" id="IPR031127">
    <property type="entry name" value="E3_UB_ligase_RBR"/>
</dbReference>
<dbReference type="GeneID" id="92008363"/>
<comment type="catalytic activity">
    <reaction evidence="1">
        <text>[E2 ubiquitin-conjugating enzyme]-S-ubiquitinyl-L-cysteine + [acceptor protein]-L-lysine = [E2 ubiquitin-conjugating enzyme]-L-cysteine + [acceptor protein]-N(6)-ubiquitinyl-L-lysine.</text>
        <dbReference type="EC" id="2.3.2.31"/>
    </reaction>
</comment>
<organism evidence="11 12">
    <name type="scientific">Diplodia seriata</name>
    <dbReference type="NCBI Taxonomy" id="420778"/>
    <lineage>
        <taxon>Eukaryota</taxon>
        <taxon>Fungi</taxon>
        <taxon>Dikarya</taxon>
        <taxon>Ascomycota</taxon>
        <taxon>Pezizomycotina</taxon>
        <taxon>Dothideomycetes</taxon>
        <taxon>Dothideomycetes incertae sedis</taxon>
        <taxon>Botryosphaeriales</taxon>
        <taxon>Botryosphaeriaceae</taxon>
        <taxon>Diplodia</taxon>
    </lineage>
</organism>
<dbReference type="Gene3D" id="3.30.40.10">
    <property type="entry name" value="Zinc/RING finger domain, C3HC4 (zinc finger)"/>
    <property type="match status" value="1"/>
</dbReference>